<keyword evidence="3" id="KW-1185">Reference proteome</keyword>
<dbReference type="InterPro" id="IPR026341">
    <property type="entry name" value="T9SS_type_B"/>
</dbReference>
<dbReference type="InterPro" id="IPR022409">
    <property type="entry name" value="PKD/Chitinase_dom"/>
</dbReference>
<evidence type="ECO:0000259" key="1">
    <source>
        <dbReference type="PROSITE" id="PS50093"/>
    </source>
</evidence>
<dbReference type="Proteomes" id="UP000316008">
    <property type="component" value="Unassembled WGS sequence"/>
</dbReference>
<comment type="caution">
    <text evidence="2">The sequence shown here is derived from an EMBL/GenBank/DDBJ whole genome shotgun (WGS) entry which is preliminary data.</text>
</comment>
<dbReference type="PROSITE" id="PS50093">
    <property type="entry name" value="PKD"/>
    <property type="match status" value="1"/>
</dbReference>
<gene>
    <name evidence="2" type="ORF">FO442_07615</name>
</gene>
<dbReference type="SMART" id="SM00089">
    <property type="entry name" value="PKD"/>
    <property type="match status" value="5"/>
</dbReference>
<dbReference type="EMBL" id="VLPL01000003">
    <property type="protein sequence ID" value="TSJ45612.1"/>
    <property type="molecule type" value="Genomic_DNA"/>
</dbReference>
<evidence type="ECO:0000313" key="2">
    <source>
        <dbReference type="EMBL" id="TSJ45612.1"/>
    </source>
</evidence>
<dbReference type="AlphaFoldDB" id="A0A556N0A3"/>
<dbReference type="Pfam" id="PF13585">
    <property type="entry name" value="CHU_C"/>
    <property type="match status" value="1"/>
</dbReference>
<accession>A0A556N0A3</accession>
<dbReference type="InterPro" id="IPR000601">
    <property type="entry name" value="PKD_dom"/>
</dbReference>
<feature type="domain" description="PKD" evidence="1">
    <location>
        <begin position="771"/>
        <end position="852"/>
    </location>
</feature>
<reference evidence="2 3" key="1">
    <citation type="submission" date="2019-07" db="EMBL/GenBank/DDBJ databases">
        <authorList>
            <person name="Huq M.A."/>
        </authorList>
    </citation>
    <scope>NUCLEOTIDE SEQUENCE [LARGE SCALE GENOMIC DNA]</scope>
    <source>
        <strain evidence="2 3">MAH-3</strain>
    </source>
</reference>
<sequence length="948" mass="97189">MFNVLMNLNPEIKMKKLVILLILISSVYSYGQLVPNGNSGSSTTSYTNGAPNDPIYIWCGDALGDQQGSLTATPTSGTGPFTFNWFYHDQSTSSWQSLSVDAGVGTSTISNLASDGYRVEIRDASNTLTDCFVAWVWNLNTEVTASSSLSNCNNASLSSTVNTTGSFSYYNPPPPQSLINVNTEIQVCFTANHTFVSDLAFYLVGPPACGSPTILLLPNPGAIGQGSTCNSGDNVNNLCFTTTGGGNINVCNPSPSSLSGTYSTYGPSNTPINWSSLIGCNAAAGGWAVQIYDCIGQDVGALTNANITFSNLTSICGSPTSIGYSSGAINSAINDNSCSAATASIFQVPVSPTLSTPITITATTTLLWAGPGSIANPTTGNTTSSGLPAGTSTFTLTATTTYGTTTCSPPPASTSVTVVYPVVDAGPDQTVCMGQSVTLSGSGAQTYTWDNGVTNGVPFTPGATATYTVVGTAANGCTDTDDVLVTVNTTIPVNAGADQAVCIGQSVTLSGSGAQTYTWDNGVTNGVSFAPASTMTYTVTGTDANGCTGTDQILVTVNPLPVVDAGINQTVCSGQSVTLSGSGAQTYTWDNGVTNGVPFIVNATQTYTVTGTNANGCTNTDQVTITINPSPTVSGGVDQAVCLGTSVTLTASGAQTYSWNNGITNGVSFTPGTTTTYTVTGTNSNGCTGTDQVVVTVNPIPVVSAGANQTICEGSPVILSGSGATSYTWSNGVQNNLSFVPSLGTNTYVVTGTTAAGCQNTDTVVVTVILVPNAVLESNSPLTGYPGLEVEFTNSSTNANSYNFAFGNGISYNTTNSSAEPDATYQTPGTYTVVLTASNGICEDTSHLEVIVIPFPPMNIVAPNIFTPNGDGKNDVFFIRLENAVSVDVTIINRWGNKMVTFSGLAASWDGSINGNPAAEGVYFYNYTATGLDGTIQTGQGNVELMRD</sequence>
<dbReference type="Pfam" id="PF00801">
    <property type="entry name" value="PKD"/>
    <property type="match status" value="1"/>
</dbReference>
<dbReference type="Gene3D" id="2.60.40.10">
    <property type="entry name" value="Immunoglobulins"/>
    <property type="match status" value="2"/>
</dbReference>
<evidence type="ECO:0000313" key="3">
    <source>
        <dbReference type="Proteomes" id="UP000316008"/>
    </source>
</evidence>
<organism evidence="2 3">
    <name type="scientific">Fluviicola chungangensis</name>
    <dbReference type="NCBI Taxonomy" id="2597671"/>
    <lineage>
        <taxon>Bacteria</taxon>
        <taxon>Pseudomonadati</taxon>
        <taxon>Bacteroidota</taxon>
        <taxon>Flavobacteriia</taxon>
        <taxon>Flavobacteriales</taxon>
        <taxon>Crocinitomicaceae</taxon>
        <taxon>Fluviicola</taxon>
    </lineage>
</organism>
<proteinExistence type="predicted"/>
<dbReference type="SUPFAM" id="SSF49299">
    <property type="entry name" value="PKD domain"/>
    <property type="match status" value="1"/>
</dbReference>
<protein>
    <submittedName>
        <fullName evidence="2">T9SS type B sorting domain-containing protein</fullName>
    </submittedName>
</protein>
<dbReference type="NCBIfam" id="TIGR04131">
    <property type="entry name" value="Bac_Flav_CTERM"/>
    <property type="match status" value="1"/>
</dbReference>
<dbReference type="InterPro" id="IPR035986">
    <property type="entry name" value="PKD_dom_sf"/>
</dbReference>
<name>A0A556N0A3_9FLAO</name>
<dbReference type="InterPro" id="IPR013783">
    <property type="entry name" value="Ig-like_fold"/>
</dbReference>